<dbReference type="Gene3D" id="3.40.830.10">
    <property type="entry name" value="LigB-like"/>
    <property type="match status" value="1"/>
</dbReference>
<organism evidence="3 4">
    <name type="scientific">Desulfopila aestuarii DSM 18488</name>
    <dbReference type="NCBI Taxonomy" id="1121416"/>
    <lineage>
        <taxon>Bacteria</taxon>
        <taxon>Pseudomonadati</taxon>
        <taxon>Thermodesulfobacteriota</taxon>
        <taxon>Desulfobulbia</taxon>
        <taxon>Desulfobulbales</taxon>
        <taxon>Desulfocapsaceae</taxon>
        <taxon>Desulfopila</taxon>
    </lineage>
</organism>
<dbReference type="Pfam" id="PF01875">
    <property type="entry name" value="Memo"/>
    <property type="match status" value="1"/>
</dbReference>
<dbReference type="Proteomes" id="UP000184603">
    <property type="component" value="Unassembled WGS sequence"/>
</dbReference>
<dbReference type="EMBL" id="FRFE01000004">
    <property type="protein sequence ID" value="SHO45811.1"/>
    <property type="molecule type" value="Genomic_DNA"/>
</dbReference>
<proteinExistence type="inferred from homology"/>
<evidence type="ECO:0000256" key="2">
    <source>
        <dbReference type="HAMAP-Rule" id="MF_00055"/>
    </source>
</evidence>
<accession>A0A1M7Y1R8</accession>
<name>A0A1M7Y1R8_9BACT</name>
<dbReference type="InterPro" id="IPR002737">
    <property type="entry name" value="MEMO1_fam"/>
</dbReference>
<dbReference type="AlphaFoldDB" id="A0A1M7Y1R8"/>
<dbReference type="NCBIfam" id="TIGR04336">
    <property type="entry name" value="AmmeMemoSam_B"/>
    <property type="match status" value="1"/>
</dbReference>
<evidence type="ECO:0000256" key="1">
    <source>
        <dbReference type="ARBA" id="ARBA00006315"/>
    </source>
</evidence>
<dbReference type="STRING" id="1121416.SAMN02745220_01218"/>
<evidence type="ECO:0000313" key="3">
    <source>
        <dbReference type="EMBL" id="SHO45811.1"/>
    </source>
</evidence>
<comment type="similarity">
    <text evidence="1 2">Belongs to the MEMO1 family.</text>
</comment>
<gene>
    <name evidence="3" type="ORF">SAMN02745220_01218</name>
</gene>
<protein>
    <recommendedName>
        <fullName evidence="2">MEMO1 family protein SAMN02745220_01218</fullName>
    </recommendedName>
</protein>
<dbReference type="PANTHER" id="PTHR11060:SF0">
    <property type="entry name" value="PROTEIN MEMO1"/>
    <property type="match status" value="1"/>
</dbReference>
<sequence>MSVTSSCRIQSDSKSGRLLSLIQNDPADCRFCYWKHNITLRVNLLLRSLASEGNVRGWKHNNQYKGDTMIRQPAVADRFYPGNPTQLSQQIKTLLTVNALPSKRKAFAAICPHAGYIYSGRVAAETLSAIEIPKTVVLLGLNHHGQGAPVALSLADWHMPLGEVSVNHKVAKMLLDANSPIVHDEVAHKYEHSIEVQIPFLQVLQPDLNIIPIVLSHVSYPMCEEIAATIAGVINTVSEDILIIASTDMSHYESRESATLKDTQVLQRIEQLNPRGVYDIVHSKRISMCGIIPVSVALIAAKSLGATSAEVIRYTDSGEASGDTNQVVGYAGVVVC</sequence>
<reference evidence="3 4" key="1">
    <citation type="submission" date="2016-12" db="EMBL/GenBank/DDBJ databases">
        <authorList>
            <person name="Song W.-J."/>
            <person name="Kurnit D.M."/>
        </authorList>
    </citation>
    <scope>NUCLEOTIDE SEQUENCE [LARGE SCALE GENOMIC DNA]</scope>
    <source>
        <strain evidence="3 4">DSM 18488</strain>
    </source>
</reference>
<dbReference type="CDD" id="cd07361">
    <property type="entry name" value="MEMO_like"/>
    <property type="match status" value="1"/>
</dbReference>
<dbReference type="HAMAP" id="MF_00055">
    <property type="entry name" value="MEMO1"/>
    <property type="match status" value="1"/>
</dbReference>
<evidence type="ECO:0000313" key="4">
    <source>
        <dbReference type="Proteomes" id="UP000184603"/>
    </source>
</evidence>
<keyword evidence="4" id="KW-1185">Reference proteome</keyword>
<dbReference type="PANTHER" id="PTHR11060">
    <property type="entry name" value="PROTEIN MEMO1"/>
    <property type="match status" value="1"/>
</dbReference>